<dbReference type="GeneTree" id="ENSGT00740000115898"/>
<keyword evidence="4" id="KW-1185">Reference proteome</keyword>
<evidence type="ECO:0000313" key="4">
    <source>
        <dbReference type="Proteomes" id="UP000261660"/>
    </source>
</evidence>
<dbReference type="Proteomes" id="UP000261660">
    <property type="component" value="Unplaced"/>
</dbReference>
<reference evidence="3" key="2">
    <citation type="submission" date="2025-09" db="UniProtKB">
        <authorList>
            <consortium name="Ensembl"/>
        </authorList>
    </citation>
    <scope>IDENTIFICATION</scope>
</reference>
<dbReference type="InParanoid" id="A0A3Q3LAN0"/>
<sequence length="627" mass="69341">MGGLLIRQLCVLLISMLFCLSPGVSGLFEWLRQTDAPSKAAAHPPVAPALLAKDAKFEMATADEKFLSEAKHMEISPLDSCHYRVVARLKASCDGLSEEQLAKLGVVLFNCQAESEGRLTYPCTEEMTIKECTADMDSDTWNAYHIVSNRARSVCYATRQQLFRRRAEHTVNALISTATNQLDAMKDLKEGQLQLKELTAASLNKVLDGHSALQEQQGKLYEGQEQMESSLRNNLERLGQEKALIASGQELVAQLIHGITEKMENVSEHLQIQGSEVQDNHNAIVKDLTDVRHQAQDIYQKIDHSMSEFLQYQDQTSQYYTDLMNKLERMNSTLGFLLHYLDNMQSRIEERLHTIQGYLGWAGLSLTAMWTCVTHTGYFVLCAVLLTFLRCPGFSRAMLLLTVPLNAVAEVNQQPALDLTGLSLLMLTLSLGYWFVNRLCACFQSKGKPAAPLPLAPCDIVKPEKQPFSSCHSFPPSSTPEKDEKDGFMEQDDLLNQDSFISGALGMSAVSPPHRRPVPGSRFTPIIGTPNHSTPRLVQHLLISGALVDSIPLRNLDGFDAVNDSRDYGNDSRSASPAPSMVSNSSLSGRQLCNGITKTGKACKKRAVPGLEYCRVHEGGLTSYVQS</sequence>
<evidence type="ECO:0000256" key="2">
    <source>
        <dbReference type="SAM" id="SignalP"/>
    </source>
</evidence>
<evidence type="ECO:0000313" key="3">
    <source>
        <dbReference type="Ensembl" id="ENSLBEP00000006030.1"/>
    </source>
</evidence>
<accession>A0A3Q3LAN0</accession>
<dbReference type="PANTHER" id="PTHR33538:SF1">
    <property type="entry name" value="PROTEIN BRAMBLEBERRY"/>
    <property type="match status" value="1"/>
</dbReference>
<feature type="signal peptide" evidence="2">
    <location>
        <begin position="1"/>
        <end position="26"/>
    </location>
</feature>
<reference evidence="3" key="1">
    <citation type="submission" date="2025-08" db="UniProtKB">
        <authorList>
            <consortium name="Ensembl"/>
        </authorList>
    </citation>
    <scope>IDENTIFICATION</scope>
</reference>
<dbReference type="PANTHER" id="PTHR33538">
    <property type="entry name" value="PROTEIN GAMETE EXPRESSED 1"/>
    <property type="match status" value="1"/>
</dbReference>
<feature type="region of interest" description="Disordered" evidence="1">
    <location>
        <begin position="567"/>
        <end position="589"/>
    </location>
</feature>
<dbReference type="Ensembl" id="ENSLBET00000006331.1">
    <property type="protein sequence ID" value="ENSLBEP00000006030.1"/>
    <property type="gene ID" value="ENSLBEG00000004641.1"/>
</dbReference>
<dbReference type="InterPro" id="IPR040346">
    <property type="entry name" value="GEX1/Brambleberry"/>
</dbReference>
<feature type="region of interest" description="Disordered" evidence="1">
    <location>
        <begin position="467"/>
        <end position="486"/>
    </location>
</feature>
<dbReference type="AlphaFoldDB" id="A0A3Q3LAN0"/>
<feature type="compositionally biased region" description="Low complexity" evidence="1">
    <location>
        <begin position="467"/>
        <end position="476"/>
    </location>
</feature>
<name>A0A3Q3LAN0_9LABR</name>
<evidence type="ECO:0000256" key="1">
    <source>
        <dbReference type="SAM" id="MobiDB-lite"/>
    </source>
</evidence>
<organism evidence="3 4">
    <name type="scientific">Labrus bergylta</name>
    <name type="common">ballan wrasse</name>
    <dbReference type="NCBI Taxonomy" id="56723"/>
    <lineage>
        <taxon>Eukaryota</taxon>
        <taxon>Metazoa</taxon>
        <taxon>Chordata</taxon>
        <taxon>Craniata</taxon>
        <taxon>Vertebrata</taxon>
        <taxon>Euteleostomi</taxon>
        <taxon>Actinopterygii</taxon>
        <taxon>Neopterygii</taxon>
        <taxon>Teleostei</taxon>
        <taxon>Neoteleostei</taxon>
        <taxon>Acanthomorphata</taxon>
        <taxon>Eupercaria</taxon>
        <taxon>Labriformes</taxon>
        <taxon>Labridae</taxon>
        <taxon>Labrus</taxon>
    </lineage>
</organism>
<dbReference type="GO" id="GO:0007344">
    <property type="term" value="P:pronuclear fusion"/>
    <property type="evidence" value="ECO:0007669"/>
    <property type="project" value="Ensembl"/>
</dbReference>
<dbReference type="STRING" id="56723.ENSLBEP00000006030"/>
<dbReference type="GO" id="GO:0061472">
    <property type="term" value="P:karyomere membrane fusion"/>
    <property type="evidence" value="ECO:0007669"/>
    <property type="project" value="Ensembl"/>
</dbReference>
<keyword evidence="2" id="KW-0732">Signal</keyword>
<protein>
    <submittedName>
        <fullName evidence="3">Brambleberry</fullName>
    </submittedName>
</protein>
<dbReference type="OrthoDB" id="5978806at2759"/>
<proteinExistence type="predicted"/>
<feature type="chain" id="PRO_5018547907" evidence="2">
    <location>
        <begin position="27"/>
        <end position="627"/>
    </location>
</feature>
<feature type="compositionally biased region" description="Polar residues" evidence="1">
    <location>
        <begin position="571"/>
        <end position="589"/>
    </location>
</feature>